<keyword evidence="2" id="KW-0472">Membrane</keyword>
<protein>
    <recommendedName>
        <fullName evidence="3">MHYT domain-containing protein</fullName>
    </recommendedName>
</protein>
<organism evidence="4 6">
    <name type="scientific">Cercospora beticola</name>
    <name type="common">Sugarbeet leaf spot fungus</name>
    <dbReference type="NCBI Taxonomy" id="122368"/>
    <lineage>
        <taxon>Eukaryota</taxon>
        <taxon>Fungi</taxon>
        <taxon>Dikarya</taxon>
        <taxon>Ascomycota</taxon>
        <taxon>Pezizomycotina</taxon>
        <taxon>Dothideomycetes</taxon>
        <taxon>Dothideomycetidae</taxon>
        <taxon>Mycosphaerellales</taxon>
        <taxon>Mycosphaerellaceae</taxon>
        <taxon>Cercospora</taxon>
    </lineage>
</organism>
<gene>
    <name evidence="4" type="ORF">CB0940_04999</name>
    <name evidence="5" type="ORF">RHO25_006921</name>
</gene>
<reference evidence="4 6" key="1">
    <citation type="submission" date="2015-10" db="EMBL/GenBank/DDBJ databases">
        <title>The cercosporin biosynthetic gene cluster was horizontally transferred to several fungal lineages and shown to be expanded in Cercospora beticola based on microsynteny with recipient genomes.</title>
        <authorList>
            <person name="De Jonge R."/>
            <person name="Ebert M.K."/>
            <person name="Suttle J.C."/>
            <person name="Jurick Ii W.M."/>
            <person name="Secor G.A."/>
            <person name="Thomma B.P."/>
            <person name="Van De Peer Y."/>
            <person name="Bolton M.D."/>
        </authorList>
    </citation>
    <scope>NUCLEOTIDE SEQUENCE [LARGE SCALE GENOMIC DNA]</scope>
    <source>
        <strain evidence="4 6">09-40</strain>
    </source>
</reference>
<dbReference type="PANTHER" id="PTHR35152">
    <property type="entry name" value="DOMAIN SIGNALLING PROTEIN, PUTATIVE (AFU_ORTHOLOGUE AFUA_5G11310)-RELATED"/>
    <property type="match status" value="1"/>
</dbReference>
<reference evidence="5 7" key="2">
    <citation type="submission" date="2023-09" db="EMBL/GenBank/DDBJ databases">
        <title>Complete-Gapless Cercospora beticola genome.</title>
        <authorList>
            <person name="Wyatt N.A."/>
            <person name="Spanner R.E."/>
            <person name="Bolton M.D."/>
        </authorList>
    </citation>
    <scope>NUCLEOTIDE SEQUENCE [LARGE SCALE GENOMIC DNA]</scope>
    <source>
        <strain evidence="5">Cb09-40</strain>
    </source>
</reference>
<feature type="transmembrane region" description="Helical" evidence="2">
    <location>
        <begin position="49"/>
        <end position="71"/>
    </location>
</feature>
<feature type="transmembrane region" description="Helical" evidence="2">
    <location>
        <begin position="18"/>
        <end position="37"/>
    </location>
</feature>
<feature type="compositionally biased region" description="Basic and acidic residues" evidence="1">
    <location>
        <begin position="743"/>
        <end position="760"/>
    </location>
</feature>
<proteinExistence type="predicted"/>
<evidence type="ECO:0000256" key="2">
    <source>
        <dbReference type="SAM" id="Phobius"/>
    </source>
</evidence>
<feature type="region of interest" description="Disordered" evidence="1">
    <location>
        <begin position="691"/>
        <end position="782"/>
    </location>
</feature>
<feature type="transmembrane region" description="Helical" evidence="2">
    <location>
        <begin position="233"/>
        <end position="255"/>
    </location>
</feature>
<feature type="transmembrane region" description="Helical" evidence="2">
    <location>
        <begin position="91"/>
        <end position="111"/>
    </location>
</feature>
<evidence type="ECO:0000313" key="7">
    <source>
        <dbReference type="Proteomes" id="UP001302367"/>
    </source>
</evidence>
<accession>A0A2G5HJZ5</accession>
<dbReference type="Pfam" id="PF03707">
    <property type="entry name" value="MHYT"/>
    <property type="match status" value="2"/>
</dbReference>
<feature type="transmembrane region" description="Helical" evidence="2">
    <location>
        <begin position="159"/>
        <end position="181"/>
    </location>
</feature>
<sequence>MSSYSTGDSVPSTFDPGIVAASFFASLTGCLLTIEILHRRGTALGNFRSWAETVACATSFGLVGIWCMHFTGNRAIILGEGDPEYQLVYNSGYTVLSVFLPIIGLTIAFSAAELPAKQQILHWTALVLTGTFAGLSIVGMHYLGNFGVTNYKLNYSPRYLAASIVIAIGDCLTVLALFYNLREKWISSWWKRVLCALALAGGVSAMHFTASTSCRYEFLHSNSVSEIRSRDTQVIVAGAICGAAAIMCMGVLFITRARNRILKSRSQKVMLACAMFDPDGKILVTTEGVLPAREITDKYHHRTFDEDFDTAHAVFQWIYRVTHNWAGVSELVPRMKSHLAAEKESTTGDVKVISSHASAIYDAETYSNYELIFCERFCTAASSLATSMGLPIEQLGVLYDKVIETGTLRVEAKEKRCASSEDKTLAEVEAALRLNLFGKGQLMFITRQLTQDETDKLLNSGYRFAGRQQVSRSIAQAMQVPQPALETQLGDLWGYIENLMNTEKSGTYLAFFAMVPKPNGKGFDIVVRKENQDQLPDVPLLTGKSMQWQAAFLEKMDGFRVQQCIQFCELGDGRQETRSPQEQQFAVMVNQAIVSLTQQFPPEWKNEARFWAQQLSAHYSHRLRRGSTITTLYAFTCIGDMHASIDKSEALCRIPRTFFDTRHRCYSGSPDHAVLMKDIHAAFSPLFSRKVSKPEHSKRRHGRLSIALSNSPVKPLRKMRSKSMPIVPGKTPPSRCSSAAEGHTSDEDSSSMHELVDRPAHLAGSGSARAISDRQRTRTGNWGGILVNSETVVKTDSKNEFSQDEKFEGTRDMGIRTAVGTAKPETTFVDELVTVTKGRFLPASSRGYV</sequence>
<dbReference type="PROSITE" id="PS50924">
    <property type="entry name" value="MHYT"/>
    <property type="match status" value="1"/>
</dbReference>
<keyword evidence="2" id="KW-0812">Transmembrane</keyword>
<dbReference type="Proteomes" id="UP001302367">
    <property type="component" value="Chromosome 4"/>
</dbReference>
<dbReference type="AlphaFoldDB" id="A0A2G5HJZ5"/>
<dbReference type="InterPro" id="IPR005330">
    <property type="entry name" value="MHYT_dom"/>
</dbReference>
<evidence type="ECO:0000259" key="3">
    <source>
        <dbReference type="PROSITE" id="PS50924"/>
    </source>
</evidence>
<dbReference type="PANTHER" id="PTHR35152:SF1">
    <property type="entry name" value="DOMAIN SIGNALLING PROTEIN, PUTATIVE (AFU_ORTHOLOGUE AFUA_5G11310)-RELATED"/>
    <property type="match status" value="1"/>
</dbReference>
<keyword evidence="7" id="KW-1185">Reference proteome</keyword>
<dbReference type="EMBL" id="LKMD01000105">
    <property type="protein sequence ID" value="PIA92858.1"/>
    <property type="molecule type" value="Genomic_DNA"/>
</dbReference>
<evidence type="ECO:0000313" key="6">
    <source>
        <dbReference type="Proteomes" id="UP000230605"/>
    </source>
</evidence>
<evidence type="ECO:0000313" key="4">
    <source>
        <dbReference type="EMBL" id="PIA92858.1"/>
    </source>
</evidence>
<dbReference type="EMBL" id="CP134187">
    <property type="protein sequence ID" value="WPB02287.1"/>
    <property type="molecule type" value="Genomic_DNA"/>
</dbReference>
<dbReference type="Proteomes" id="UP000230605">
    <property type="component" value="Chromosome 4"/>
</dbReference>
<dbReference type="OrthoDB" id="264015at2759"/>
<evidence type="ECO:0000313" key="5">
    <source>
        <dbReference type="EMBL" id="WPB02287.1"/>
    </source>
</evidence>
<name>A0A2G5HJZ5_CERBT</name>
<feature type="transmembrane region" description="Helical" evidence="2">
    <location>
        <begin position="123"/>
        <end position="144"/>
    </location>
</feature>
<feature type="domain" description="MHYT" evidence="3">
    <location>
        <begin position="14"/>
        <end position="217"/>
    </location>
</feature>
<keyword evidence="2" id="KW-1133">Transmembrane helix</keyword>
<evidence type="ECO:0000256" key="1">
    <source>
        <dbReference type="SAM" id="MobiDB-lite"/>
    </source>
</evidence>